<organism evidence="6">
    <name type="scientific">Amblyomma triste</name>
    <name type="common">Neotropical tick</name>
    <dbReference type="NCBI Taxonomy" id="251400"/>
    <lineage>
        <taxon>Eukaryota</taxon>
        <taxon>Metazoa</taxon>
        <taxon>Ecdysozoa</taxon>
        <taxon>Arthropoda</taxon>
        <taxon>Chelicerata</taxon>
        <taxon>Arachnida</taxon>
        <taxon>Acari</taxon>
        <taxon>Parasitiformes</taxon>
        <taxon>Ixodida</taxon>
        <taxon>Ixodoidea</taxon>
        <taxon>Ixodidae</taxon>
        <taxon>Amblyomminae</taxon>
        <taxon>Amblyomma</taxon>
    </lineage>
</organism>
<evidence type="ECO:0000313" key="6">
    <source>
        <dbReference type="EMBL" id="JAC34510.1"/>
    </source>
</evidence>
<feature type="coiled-coil region" evidence="4">
    <location>
        <begin position="203"/>
        <end position="237"/>
    </location>
</feature>
<dbReference type="InterPro" id="IPR031794">
    <property type="entry name" value="HMMR_C"/>
</dbReference>
<dbReference type="GO" id="GO:0005819">
    <property type="term" value="C:spindle"/>
    <property type="evidence" value="ECO:0007669"/>
    <property type="project" value="UniProtKB-SubCell"/>
</dbReference>
<evidence type="ECO:0000256" key="2">
    <source>
        <dbReference type="ARBA" id="ARBA00022490"/>
    </source>
</evidence>
<keyword evidence="4" id="KW-0175">Coiled coil</keyword>
<keyword evidence="2" id="KW-0963">Cytoplasm</keyword>
<evidence type="ECO:0000256" key="3">
    <source>
        <dbReference type="ARBA" id="ARBA00023212"/>
    </source>
</evidence>
<feature type="non-terminal residue" evidence="6">
    <location>
        <position position="1"/>
    </location>
</feature>
<dbReference type="GO" id="GO:0005540">
    <property type="term" value="F:hyaluronic acid binding"/>
    <property type="evidence" value="ECO:0007669"/>
    <property type="project" value="InterPro"/>
</dbReference>
<protein>
    <submittedName>
        <fullName evidence="6">Putative microtubule associated protein strongylocentrotus purpuratus</fullName>
    </submittedName>
</protein>
<sequence>KRLWQITGRKKMLLEKMQSDLRIYALTEKHLTQTMHDLRICEVEVTTLSDENRSLTKKLNASLSFHEATEVKCNKLEEMLDVISKDKEILEKNLASLTSAFQGSETSLKQMSAENVKLKHELSMSENEATNLKKEKADLLSKVAETEELHKNEQATLDNLRFENLELQGKLLLLEQKVMASTESAKELLMEKDRIEGALLEEKARLEEEVSVVRGRNEELNASKASLQIQLQEAFARLSAAEIFRHELEEVHREATRDVLQKDEVLRGLEIENNNISKALLEQQKLSSKLEMELASLQVSSESLQARNVELQLISDASKLQLSHAEQRANKYKLVCTELDQQKRHLCDQMKQLAEELTQLRNGQIASLTEQLKAVAAEAEKWKMNFERLQLRIAPFQDQLALYELEKDILEKRNEATESELSKLHHKVSEMMGHQNHKQKIHYLSNLLNERNKYRKESYTLQEKVLKQMKEIQKLQVLLHQQSRKAAVLEVSTKENLQPPA</sequence>
<feature type="domain" description="Hyaluronan-mediated motility receptor C-terminal" evidence="5">
    <location>
        <begin position="366"/>
        <end position="481"/>
    </location>
</feature>
<proteinExistence type="evidence at transcript level"/>
<evidence type="ECO:0000256" key="1">
    <source>
        <dbReference type="ARBA" id="ARBA00004186"/>
    </source>
</evidence>
<reference evidence="6" key="1">
    <citation type="submission" date="2014-03" db="EMBL/GenBank/DDBJ databases">
        <title>The sialotranscriptome of Amblyomma triste, Amblyomma parvum and Amblyomma cajennense ticks, uncovered by 454-based RNA-seq.</title>
        <authorList>
            <person name="Garcia G.R."/>
            <person name="Gardinassi L.G."/>
            <person name="Ribeiro J.M."/>
            <person name="Anatriello E."/>
            <person name="Ferreira B.R."/>
            <person name="Moreira H.N."/>
            <person name="Mafra C."/>
            <person name="Olegario M.M."/>
            <person name="Szabo P.J."/>
            <person name="Miranda-Santos I.K."/>
            <person name="Maruyama S.R."/>
        </authorList>
    </citation>
    <scope>NUCLEOTIDE SEQUENCE</scope>
    <source>
        <strain evidence="6">Mato Grasso do Sul</strain>
        <tissue evidence="6">Salivary glands</tissue>
    </source>
</reference>
<evidence type="ECO:0000259" key="5">
    <source>
        <dbReference type="Pfam" id="PF15908"/>
    </source>
</evidence>
<evidence type="ECO:0000256" key="4">
    <source>
        <dbReference type="SAM" id="Coils"/>
    </source>
</evidence>
<feature type="coiled-coil region" evidence="4">
    <location>
        <begin position="73"/>
        <end position="177"/>
    </location>
</feature>
<dbReference type="PANTHER" id="PTHR18956">
    <property type="entry name" value="HYALURONAN MEDIATED MOTILITY RECEPTOR"/>
    <property type="match status" value="1"/>
</dbReference>
<dbReference type="AlphaFoldDB" id="A0A023GNM4"/>
<dbReference type="PANTHER" id="PTHR18956:SF6">
    <property type="entry name" value="HYALURONAN MEDIATED MOTILITY RECEPTOR"/>
    <property type="match status" value="1"/>
</dbReference>
<dbReference type="EMBL" id="GBBM01000908">
    <property type="protein sequence ID" value="JAC34510.1"/>
    <property type="molecule type" value="mRNA"/>
</dbReference>
<dbReference type="Pfam" id="PF15908">
    <property type="entry name" value="HMMR_C"/>
    <property type="match status" value="1"/>
</dbReference>
<keyword evidence="3" id="KW-0206">Cytoskeleton</keyword>
<comment type="subcellular location">
    <subcellularLocation>
        <location evidence="1">Cytoplasm</location>
        <location evidence="1">Cytoskeleton</location>
        <location evidence="1">Spindle</location>
    </subcellularLocation>
</comment>
<accession>A0A023GNM4</accession>
<name>A0A023GNM4_AMBTT</name>
<feature type="coiled-coil region" evidence="4">
    <location>
        <begin position="322"/>
        <end position="464"/>
    </location>
</feature>
<dbReference type="InterPro" id="IPR026203">
    <property type="entry name" value="IHABP"/>
</dbReference>